<dbReference type="Gene3D" id="3.40.50.450">
    <property type="match status" value="1"/>
</dbReference>
<dbReference type="SUPFAM" id="SSF102405">
    <property type="entry name" value="MCP/YpsA-like"/>
    <property type="match status" value="1"/>
</dbReference>
<dbReference type="InterPro" id="IPR057666">
    <property type="entry name" value="DrpA_SLOG"/>
</dbReference>
<name>A0A543CFT6_9ACTN</name>
<gene>
    <name evidence="2" type="ORF">FB559_1475</name>
</gene>
<feature type="domain" description="Smf/DprA SLOG" evidence="1">
    <location>
        <begin position="5"/>
        <end position="153"/>
    </location>
</feature>
<dbReference type="OrthoDB" id="3620498at2"/>
<organism evidence="2 3">
    <name type="scientific">Actinoallomurus bryophytorum</name>
    <dbReference type="NCBI Taxonomy" id="1490222"/>
    <lineage>
        <taxon>Bacteria</taxon>
        <taxon>Bacillati</taxon>
        <taxon>Actinomycetota</taxon>
        <taxon>Actinomycetes</taxon>
        <taxon>Streptosporangiales</taxon>
        <taxon>Thermomonosporaceae</taxon>
        <taxon>Actinoallomurus</taxon>
    </lineage>
</organism>
<sequence>MPTAITITGTRGTQHRQPAEYEEVFADYLAPFAGSRTRFYVGGASGIDSLALLWLTQHTSSGVTVAVPGTVSMQPEDAREAIATARDRGRLTELVELGHDGHPSAEAYHFRNRWMVDRSEFVIAFPHGDDRTRGTWYTAEYAAGHGKPRLIVPI</sequence>
<dbReference type="AlphaFoldDB" id="A0A543CFT6"/>
<dbReference type="EMBL" id="VFOZ01000001">
    <property type="protein sequence ID" value="TQL95961.1"/>
    <property type="molecule type" value="Genomic_DNA"/>
</dbReference>
<proteinExistence type="predicted"/>
<accession>A0A543CFT6</accession>
<evidence type="ECO:0000259" key="1">
    <source>
        <dbReference type="Pfam" id="PF02481"/>
    </source>
</evidence>
<evidence type="ECO:0000313" key="3">
    <source>
        <dbReference type="Proteomes" id="UP000316096"/>
    </source>
</evidence>
<dbReference type="Pfam" id="PF02481">
    <property type="entry name" value="DNA_processg_A"/>
    <property type="match status" value="1"/>
</dbReference>
<reference evidence="2 3" key="1">
    <citation type="submission" date="2019-06" db="EMBL/GenBank/DDBJ databases">
        <title>Sequencing the genomes of 1000 actinobacteria strains.</title>
        <authorList>
            <person name="Klenk H.-P."/>
        </authorList>
    </citation>
    <scope>NUCLEOTIDE SEQUENCE [LARGE SCALE GENOMIC DNA]</scope>
    <source>
        <strain evidence="2 3">DSM 102200</strain>
    </source>
</reference>
<keyword evidence="3" id="KW-1185">Reference proteome</keyword>
<comment type="caution">
    <text evidence="2">The sequence shown here is derived from an EMBL/GenBank/DDBJ whole genome shotgun (WGS) entry which is preliminary data.</text>
</comment>
<protein>
    <submittedName>
        <fullName evidence="2">DNA recombination-mediator protein A</fullName>
    </submittedName>
</protein>
<evidence type="ECO:0000313" key="2">
    <source>
        <dbReference type="EMBL" id="TQL95961.1"/>
    </source>
</evidence>
<dbReference type="Proteomes" id="UP000316096">
    <property type="component" value="Unassembled WGS sequence"/>
</dbReference>